<comment type="caution">
    <text evidence="2">The sequence shown here is derived from an EMBL/GenBank/DDBJ whole genome shotgun (WGS) entry which is preliminary data.</text>
</comment>
<evidence type="ECO:0008006" key="4">
    <source>
        <dbReference type="Google" id="ProtNLM"/>
    </source>
</evidence>
<dbReference type="EMBL" id="BRYA01000104">
    <property type="protein sequence ID" value="GMI39492.1"/>
    <property type="molecule type" value="Genomic_DNA"/>
</dbReference>
<dbReference type="PANTHER" id="PTHR12087">
    <property type="entry name" value="ORIGIN RECOGNITION COMPLEX SUBUNIT 4"/>
    <property type="match status" value="1"/>
</dbReference>
<dbReference type="GO" id="GO:0005664">
    <property type="term" value="C:nuclear origin of replication recognition complex"/>
    <property type="evidence" value="ECO:0007669"/>
    <property type="project" value="TreeGrafter"/>
</dbReference>
<accession>A0A9W7L999</accession>
<dbReference type="GO" id="GO:0006270">
    <property type="term" value="P:DNA replication initiation"/>
    <property type="evidence" value="ECO:0007669"/>
    <property type="project" value="TreeGrafter"/>
</dbReference>
<keyword evidence="3" id="KW-1185">Reference proteome</keyword>
<dbReference type="SUPFAM" id="SSF52540">
    <property type="entry name" value="P-loop containing nucleoside triphosphate hydrolases"/>
    <property type="match status" value="1"/>
</dbReference>
<evidence type="ECO:0000313" key="2">
    <source>
        <dbReference type="EMBL" id="GMI39492.1"/>
    </source>
</evidence>
<sequence>MAEIPASPSRQKSVESIPPADINDIIRKLSKDYVPRELCGMGEPMSKLASYLSLSLSTPSSSSLTLCGPSGSGKKVLLERCIRNARKSMTSTSAPSASAAAPGSSATAGPDKSSHPQDANTFRVVRLDGRIHNTLSSCYSSLCAQLGAPHLGDSTGSRRLGGYNPSLTMWETAGSILRADGVPLVIVLENVEAFAGKGKQTFLYSLLDKVHTNDRRYSIVMTTSRLNVGEMMERRIRSRSEIVSVFVGRIGVEEVCDVLGERMKGWRGKTKSQIIAFLRGDDNGPKLSRAWSLGRGTGWFVNVARLWVGWAERGEGEVRALDMALATMGHNMVPHGLPPTSNVGNLRVLTLENLTLNQVIILVAAWKVEERNLRREDYVRGVTFLDVEAELEDYRRTKSASAAGQFPSDPRALLLGFKGMHELGVLKFADRHLGGAPLIYGHERGVEGGDYESVKGRRLHVTVDWNEEGREWIRRGGRATTAVREWALKG</sequence>
<dbReference type="Gene3D" id="3.40.50.300">
    <property type="entry name" value="P-loop containing nucleotide triphosphate hydrolases"/>
    <property type="match status" value="1"/>
</dbReference>
<reference evidence="3" key="1">
    <citation type="journal article" date="2023" name="Commun. Biol.">
        <title>Genome analysis of Parmales, the sister group of diatoms, reveals the evolutionary specialization of diatoms from phago-mixotrophs to photoautotrophs.</title>
        <authorList>
            <person name="Ban H."/>
            <person name="Sato S."/>
            <person name="Yoshikawa S."/>
            <person name="Yamada K."/>
            <person name="Nakamura Y."/>
            <person name="Ichinomiya M."/>
            <person name="Sato N."/>
            <person name="Blanc-Mathieu R."/>
            <person name="Endo H."/>
            <person name="Kuwata A."/>
            <person name="Ogata H."/>
        </authorList>
    </citation>
    <scope>NUCLEOTIDE SEQUENCE [LARGE SCALE GENOMIC DNA]</scope>
</reference>
<feature type="compositionally biased region" description="Low complexity" evidence="1">
    <location>
        <begin position="90"/>
        <end position="110"/>
    </location>
</feature>
<feature type="region of interest" description="Disordered" evidence="1">
    <location>
        <begin position="1"/>
        <end position="20"/>
    </location>
</feature>
<gene>
    <name evidence="2" type="ORF">TrCOL_g12114</name>
</gene>
<organism evidence="2 3">
    <name type="scientific">Triparma columacea</name>
    <dbReference type="NCBI Taxonomy" id="722753"/>
    <lineage>
        <taxon>Eukaryota</taxon>
        <taxon>Sar</taxon>
        <taxon>Stramenopiles</taxon>
        <taxon>Ochrophyta</taxon>
        <taxon>Bolidophyceae</taxon>
        <taxon>Parmales</taxon>
        <taxon>Triparmaceae</taxon>
        <taxon>Triparma</taxon>
    </lineage>
</organism>
<dbReference type="AlphaFoldDB" id="A0A9W7L999"/>
<name>A0A9W7L999_9STRA</name>
<dbReference type="OrthoDB" id="207141at2759"/>
<dbReference type="InterPro" id="IPR027417">
    <property type="entry name" value="P-loop_NTPase"/>
</dbReference>
<dbReference type="Proteomes" id="UP001165065">
    <property type="component" value="Unassembled WGS sequence"/>
</dbReference>
<proteinExistence type="predicted"/>
<dbReference type="PANTHER" id="PTHR12087:SF0">
    <property type="entry name" value="ORIGIN RECOGNITION COMPLEX SUBUNIT 4"/>
    <property type="match status" value="1"/>
</dbReference>
<evidence type="ECO:0000313" key="3">
    <source>
        <dbReference type="Proteomes" id="UP001165065"/>
    </source>
</evidence>
<evidence type="ECO:0000256" key="1">
    <source>
        <dbReference type="SAM" id="MobiDB-lite"/>
    </source>
</evidence>
<feature type="region of interest" description="Disordered" evidence="1">
    <location>
        <begin position="88"/>
        <end position="118"/>
    </location>
</feature>
<dbReference type="InterPro" id="IPR016527">
    <property type="entry name" value="ORC4"/>
</dbReference>
<dbReference type="GO" id="GO:0003688">
    <property type="term" value="F:DNA replication origin binding"/>
    <property type="evidence" value="ECO:0007669"/>
    <property type="project" value="TreeGrafter"/>
</dbReference>
<protein>
    <recommendedName>
        <fullName evidence="4">Origin recognition complex subunit 4</fullName>
    </recommendedName>
</protein>